<sequence>MTDNPILVTGATGRHGNTGEYLVRRLRDEGRTVRVLARTLGERTDRLVELGAEVVVGDLHDRRTLVPALADVDLAYFTYPIDAGVIPAAANYASAVREVGRHPRTVVMSMGPAHPDNLSNLGRAQWLAEQILEWAGLDLVILRVAALFHENLVVLHGDSVRERGLIRNSFGPEGVAWISGRDAAELSLAALLDPDRFTEAVYYPKGSEVFGHDDVAELLAELTDQRVRYEPVTRDEWRADLEHLARTHGENVVNPAMAQHISAVGHMVSQSGRTLPADGEALKALIGRAPITLREFLEANLDAFTGRQPA</sequence>
<dbReference type="Pfam" id="PF05368">
    <property type="entry name" value="NmrA"/>
    <property type="match status" value="1"/>
</dbReference>
<keyword evidence="3" id="KW-1185">Reference proteome</keyword>
<dbReference type="InterPro" id="IPR008030">
    <property type="entry name" value="NmrA-like"/>
</dbReference>
<name>A0A1H6IHP7_MYCRU</name>
<dbReference type="Proteomes" id="UP000182915">
    <property type="component" value="Chromosome I"/>
</dbReference>
<dbReference type="RefSeq" id="WP_083405446.1">
    <property type="nucleotide sequence ID" value="NZ_LT629971.1"/>
</dbReference>
<dbReference type="InterPro" id="IPR051604">
    <property type="entry name" value="Ergot_Alk_Oxidoreductase"/>
</dbReference>
<protein>
    <submittedName>
        <fullName evidence="2">Uncharacterized conserved protein YbjT, contains NAD(P)-binding and DUF2867 domains</fullName>
    </submittedName>
</protein>
<dbReference type="Gene3D" id="3.90.25.10">
    <property type="entry name" value="UDP-galactose 4-epimerase, domain 1"/>
    <property type="match status" value="1"/>
</dbReference>
<reference evidence="3" key="1">
    <citation type="submission" date="2016-10" db="EMBL/GenBank/DDBJ databases">
        <authorList>
            <person name="Varghese N."/>
            <person name="Submissions S."/>
        </authorList>
    </citation>
    <scope>NUCLEOTIDE SEQUENCE [LARGE SCALE GENOMIC DNA]</scope>
    <source>
        <strain evidence="3">DSM 45405</strain>
    </source>
</reference>
<gene>
    <name evidence="2" type="ORF">SAMN04489835_0048</name>
</gene>
<evidence type="ECO:0000259" key="1">
    <source>
        <dbReference type="Pfam" id="PF05368"/>
    </source>
</evidence>
<dbReference type="InterPro" id="IPR036291">
    <property type="entry name" value="NAD(P)-bd_dom_sf"/>
</dbReference>
<proteinExistence type="predicted"/>
<dbReference type="EMBL" id="LT629971">
    <property type="protein sequence ID" value="SEH46028.1"/>
    <property type="molecule type" value="Genomic_DNA"/>
</dbReference>
<evidence type="ECO:0000313" key="3">
    <source>
        <dbReference type="Proteomes" id="UP000182915"/>
    </source>
</evidence>
<dbReference type="PANTHER" id="PTHR43162:SF1">
    <property type="entry name" value="PRESTALK A DIFFERENTIATION PROTEIN A"/>
    <property type="match status" value="1"/>
</dbReference>
<evidence type="ECO:0000313" key="2">
    <source>
        <dbReference type="EMBL" id="SEH46028.1"/>
    </source>
</evidence>
<dbReference type="AlphaFoldDB" id="A0A1H6IHP7"/>
<dbReference type="SUPFAM" id="SSF51735">
    <property type="entry name" value="NAD(P)-binding Rossmann-fold domains"/>
    <property type="match status" value="1"/>
</dbReference>
<dbReference type="STRING" id="370526.SAMN04489835_0048"/>
<dbReference type="Gene3D" id="3.40.50.720">
    <property type="entry name" value="NAD(P)-binding Rossmann-like Domain"/>
    <property type="match status" value="1"/>
</dbReference>
<feature type="domain" description="NmrA-like" evidence="1">
    <location>
        <begin position="4"/>
        <end position="235"/>
    </location>
</feature>
<organism evidence="2 3">
    <name type="scientific">Mycolicibacterium rutilum</name>
    <name type="common">Mycobacterium rutilum</name>
    <dbReference type="NCBI Taxonomy" id="370526"/>
    <lineage>
        <taxon>Bacteria</taxon>
        <taxon>Bacillati</taxon>
        <taxon>Actinomycetota</taxon>
        <taxon>Actinomycetes</taxon>
        <taxon>Mycobacteriales</taxon>
        <taxon>Mycobacteriaceae</taxon>
        <taxon>Mycolicibacterium</taxon>
    </lineage>
</organism>
<dbReference type="OrthoDB" id="285016at2"/>
<dbReference type="PANTHER" id="PTHR43162">
    <property type="match status" value="1"/>
</dbReference>
<accession>A0A1H6IHP7</accession>